<evidence type="ECO:0000313" key="2">
    <source>
        <dbReference type="EMBL" id="KPG17684.1"/>
    </source>
</evidence>
<dbReference type="Proteomes" id="UP000037843">
    <property type="component" value="Unassembled WGS sequence"/>
</dbReference>
<organism evidence="2 4">
    <name type="scientific">Mycobacteroides immunogenum</name>
    <dbReference type="NCBI Taxonomy" id="83262"/>
    <lineage>
        <taxon>Bacteria</taxon>
        <taxon>Bacillati</taxon>
        <taxon>Actinomycetota</taxon>
        <taxon>Actinomycetes</taxon>
        <taxon>Mycobacteriales</taxon>
        <taxon>Mycobacteriaceae</taxon>
        <taxon>Mycobacteroides</taxon>
    </lineage>
</organism>
<comment type="caution">
    <text evidence="2">The sequence shown here is derived from an EMBL/GenBank/DDBJ whole genome shotgun (WGS) entry which is preliminary data.</text>
</comment>
<dbReference type="EMBL" id="LJFO01000001">
    <property type="protein sequence ID" value="KPG17684.1"/>
    <property type="molecule type" value="Genomic_DNA"/>
</dbReference>
<dbReference type="EMBL" id="LJFS01000001">
    <property type="protein sequence ID" value="KPG37622.1"/>
    <property type="molecule type" value="Genomic_DNA"/>
</dbReference>
<feature type="compositionally biased region" description="Polar residues" evidence="1">
    <location>
        <begin position="85"/>
        <end position="94"/>
    </location>
</feature>
<keyword evidence="5" id="KW-1185">Reference proteome</keyword>
<evidence type="ECO:0000313" key="4">
    <source>
        <dbReference type="Proteomes" id="UP000037843"/>
    </source>
</evidence>
<gene>
    <name evidence="2" type="ORF">AN908_00445</name>
    <name evidence="3" type="ORF">AN912_01130</name>
</gene>
<reference evidence="4 5" key="1">
    <citation type="submission" date="2015-09" db="EMBL/GenBank/DDBJ databases">
        <title>Genome Sequences of Mycobacterium immunogenum Isolates, Recuperated from a Chloraminated Drinking Water Distribution System Simulator Subjected to Episodes of Nitrification.</title>
        <authorList>
            <person name="Gomez-Alvarez V."/>
            <person name="Revetta R.P."/>
        </authorList>
    </citation>
    <scope>NUCLEOTIDE SEQUENCE [LARGE SCALE GENOMIC DNA]</scope>
    <source>
        <strain evidence="2 4">H008</strain>
        <strain evidence="3 5">H076</strain>
    </source>
</reference>
<evidence type="ECO:0000313" key="3">
    <source>
        <dbReference type="EMBL" id="KPG37622.1"/>
    </source>
</evidence>
<proteinExistence type="predicted"/>
<name>A0A7V8RYG1_9MYCO</name>
<dbReference type="KEGG" id="miz:BAB75_00085"/>
<dbReference type="AlphaFoldDB" id="A0A7V8RYG1"/>
<evidence type="ECO:0008006" key="6">
    <source>
        <dbReference type="Google" id="ProtNLM"/>
    </source>
</evidence>
<sequence length="104" mass="10717">MTPSSGAGGQGLQVDVTLARQVAQRLKQLGDSLIPGAPRPSESPGPEKSIAAIGAMYAASEHFSKQCGSFLQREGATLDSAVQAFESTDQQNAGNIGAAERRGM</sequence>
<protein>
    <recommendedName>
        <fullName evidence="6">ESX-1 secretion-associated protein</fullName>
    </recommendedName>
</protein>
<evidence type="ECO:0000256" key="1">
    <source>
        <dbReference type="SAM" id="MobiDB-lite"/>
    </source>
</evidence>
<feature type="region of interest" description="Disordered" evidence="1">
    <location>
        <begin position="85"/>
        <end position="104"/>
    </location>
</feature>
<evidence type="ECO:0000313" key="5">
    <source>
        <dbReference type="Proteomes" id="UP000037962"/>
    </source>
</evidence>
<dbReference type="OrthoDB" id="4764118at2"/>
<dbReference type="Proteomes" id="UP000037962">
    <property type="component" value="Unassembled WGS sequence"/>
</dbReference>
<accession>A0A7V8RYG1</accession>